<evidence type="ECO:0000256" key="1">
    <source>
        <dbReference type="SAM" id="Phobius"/>
    </source>
</evidence>
<sequence length="221" mass="23926">MTTIEHAAVSGGRRAEREPKPLDRLYKRARWSLIVFAGLAALMVVLLGMTLALQLDTAVAIGPGSLAQDAMLLSAISFGYVAATFVTPIFVAIWLFRAMRNLHAVKEPYADMSAGWAIGWYFVPIAAWWKPFEAMQQIVDGSYHAAGWRPYDTPSLGGWWALWIVGSIGDRVAGLVLDVGNGLLVAAMFSATCLGSAALLLQRIMGKTTAAQSTMMATRTF</sequence>
<keyword evidence="1" id="KW-1133">Transmembrane helix</keyword>
<evidence type="ECO:0000259" key="2">
    <source>
        <dbReference type="Pfam" id="PF14219"/>
    </source>
</evidence>
<feature type="transmembrane region" description="Helical" evidence="1">
    <location>
        <begin position="108"/>
        <end position="129"/>
    </location>
</feature>
<feature type="transmembrane region" description="Helical" evidence="1">
    <location>
        <begin position="72"/>
        <end position="96"/>
    </location>
</feature>
<protein>
    <recommendedName>
        <fullName evidence="2">DUF4328 domain-containing protein</fullName>
    </recommendedName>
</protein>
<name>A0A840I0L8_9PROT</name>
<dbReference type="InterPro" id="IPR025565">
    <property type="entry name" value="DUF4328"/>
</dbReference>
<keyword evidence="1" id="KW-0472">Membrane</keyword>
<dbReference type="AlphaFoldDB" id="A0A840I0L8"/>
<keyword evidence="1" id="KW-0812">Transmembrane</keyword>
<evidence type="ECO:0000313" key="3">
    <source>
        <dbReference type="EMBL" id="MBB4657784.1"/>
    </source>
</evidence>
<organism evidence="3 4">
    <name type="scientific">Parvularcula dongshanensis</name>
    <dbReference type="NCBI Taxonomy" id="1173995"/>
    <lineage>
        <taxon>Bacteria</taxon>
        <taxon>Pseudomonadati</taxon>
        <taxon>Pseudomonadota</taxon>
        <taxon>Alphaproteobacteria</taxon>
        <taxon>Parvularculales</taxon>
        <taxon>Parvularculaceae</taxon>
        <taxon>Parvularcula</taxon>
    </lineage>
</organism>
<feature type="transmembrane region" description="Helical" evidence="1">
    <location>
        <begin position="182"/>
        <end position="201"/>
    </location>
</feature>
<evidence type="ECO:0000313" key="4">
    <source>
        <dbReference type="Proteomes" id="UP000563524"/>
    </source>
</evidence>
<gene>
    <name evidence="3" type="ORF">GGQ59_000284</name>
</gene>
<dbReference type="RefSeq" id="WP_183815154.1">
    <property type="nucleotide sequence ID" value="NZ_JACHOB010000001.1"/>
</dbReference>
<keyword evidence="4" id="KW-1185">Reference proteome</keyword>
<feature type="transmembrane region" description="Helical" evidence="1">
    <location>
        <begin position="31"/>
        <end position="52"/>
    </location>
</feature>
<dbReference type="Pfam" id="PF14219">
    <property type="entry name" value="DUF4328"/>
    <property type="match status" value="1"/>
</dbReference>
<reference evidence="3 4" key="1">
    <citation type="submission" date="2020-08" db="EMBL/GenBank/DDBJ databases">
        <title>Genomic Encyclopedia of Type Strains, Phase IV (KMG-IV): sequencing the most valuable type-strain genomes for metagenomic binning, comparative biology and taxonomic classification.</title>
        <authorList>
            <person name="Goeker M."/>
        </authorList>
    </citation>
    <scope>NUCLEOTIDE SEQUENCE [LARGE SCALE GENOMIC DNA]</scope>
    <source>
        <strain evidence="3 4">DSM 102850</strain>
    </source>
</reference>
<dbReference type="Proteomes" id="UP000563524">
    <property type="component" value="Unassembled WGS sequence"/>
</dbReference>
<accession>A0A840I0L8</accession>
<comment type="caution">
    <text evidence="3">The sequence shown here is derived from an EMBL/GenBank/DDBJ whole genome shotgun (WGS) entry which is preliminary data.</text>
</comment>
<dbReference type="EMBL" id="JACHOB010000001">
    <property type="protein sequence ID" value="MBB4657784.1"/>
    <property type="molecule type" value="Genomic_DNA"/>
</dbReference>
<proteinExistence type="predicted"/>
<feature type="domain" description="DUF4328" evidence="2">
    <location>
        <begin position="71"/>
        <end position="176"/>
    </location>
</feature>